<feature type="domain" description="DUF58" evidence="2">
    <location>
        <begin position="113"/>
        <end position="325"/>
    </location>
</feature>
<dbReference type="Gene3D" id="3.40.50.410">
    <property type="entry name" value="von Willebrand factor, type A domain"/>
    <property type="match status" value="1"/>
</dbReference>
<accession>A0ABN6H4K3</accession>
<feature type="compositionally biased region" description="Pro residues" evidence="1">
    <location>
        <begin position="35"/>
        <end position="46"/>
    </location>
</feature>
<dbReference type="Proteomes" id="UP001374893">
    <property type="component" value="Chromosome"/>
</dbReference>
<sequence>MSDPPPIPSRFARAKALAAEGAPVPPPMPQRDQPPAAPVGAPPPMPATKVKKVEVPDREKQRERMASGLLDPQSLDRYRHLVAFARTAVESRFAGRHKSPDLGSGGEFAEFTHYSPGLPTSGIDWRQYGRSRKLYIRRFEELSDMTAHLVVDASSSMRFSGPMRESKAMRAVRTAAALAYLMTRQGDKASLTLFNDQVRHHLPAGGTRRHLHQMLRALVTPGYEAAGKTDIAGSLAATVPFLKPRGRVVILSDFLGEDAEGILDAIGPLIHRRHEVLMLQLSDPDERTLPDVHLARFVDMETGEEVQVEPAEVRSRFEKTVTQRTETLRQGALNRGVDFAVLRTERPYREAIEAYLGFRQWNSL</sequence>
<gene>
    <name evidence="3" type="ORF">HAHE_12420</name>
</gene>
<dbReference type="PANTHER" id="PTHR33608:SF7">
    <property type="entry name" value="DUF58 DOMAIN-CONTAINING PROTEIN"/>
    <property type="match status" value="1"/>
</dbReference>
<name>A0ABN6H4K3_9BACT</name>
<evidence type="ECO:0000259" key="2">
    <source>
        <dbReference type="Pfam" id="PF01882"/>
    </source>
</evidence>
<feature type="compositionally biased region" description="Basic and acidic residues" evidence="1">
    <location>
        <begin position="51"/>
        <end position="65"/>
    </location>
</feature>
<evidence type="ECO:0000256" key="1">
    <source>
        <dbReference type="SAM" id="MobiDB-lite"/>
    </source>
</evidence>
<dbReference type="EMBL" id="AP024702">
    <property type="protein sequence ID" value="BCX47334.1"/>
    <property type="molecule type" value="Genomic_DNA"/>
</dbReference>
<feature type="region of interest" description="Disordered" evidence="1">
    <location>
        <begin position="17"/>
        <end position="71"/>
    </location>
</feature>
<evidence type="ECO:0000313" key="3">
    <source>
        <dbReference type="EMBL" id="BCX47334.1"/>
    </source>
</evidence>
<dbReference type="PANTHER" id="PTHR33608">
    <property type="entry name" value="BLL2464 PROTEIN"/>
    <property type="match status" value="1"/>
</dbReference>
<proteinExistence type="predicted"/>
<dbReference type="SUPFAM" id="SSF53300">
    <property type="entry name" value="vWA-like"/>
    <property type="match status" value="1"/>
</dbReference>
<dbReference type="Pfam" id="PF01882">
    <property type="entry name" value="DUF58"/>
    <property type="match status" value="1"/>
</dbReference>
<dbReference type="InterPro" id="IPR036465">
    <property type="entry name" value="vWFA_dom_sf"/>
</dbReference>
<reference evidence="3 4" key="1">
    <citation type="submission" date="2021-06" db="EMBL/GenBank/DDBJ databases">
        <title>Complete genome of Haloferula helveola possessing various polysaccharide degrading enzymes.</title>
        <authorList>
            <person name="Takami H."/>
            <person name="Huang C."/>
            <person name="Hamasaki K."/>
        </authorList>
    </citation>
    <scope>NUCLEOTIDE SEQUENCE [LARGE SCALE GENOMIC DNA]</scope>
    <source>
        <strain evidence="3 4">CN-1</strain>
    </source>
</reference>
<dbReference type="InterPro" id="IPR002881">
    <property type="entry name" value="DUF58"/>
</dbReference>
<organism evidence="3 4">
    <name type="scientific">Haloferula helveola</name>
    <dbReference type="NCBI Taxonomy" id="490095"/>
    <lineage>
        <taxon>Bacteria</taxon>
        <taxon>Pseudomonadati</taxon>
        <taxon>Verrucomicrobiota</taxon>
        <taxon>Verrucomicrobiia</taxon>
        <taxon>Verrucomicrobiales</taxon>
        <taxon>Verrucomicrobiaceae</taxon>
        <taxon>Haloferula</taxon>
    </lineage>
</organism>
<evidence type="ECO:0000313" key="4">
    <source>
        <dbReference type="Proteomes" id="UP001374893"/>
    </source>
</evidence>
<keyword evidence="4" id="KW-1185">Reference proteome</keyword>
<protein>
    <recommendedName>
        <fullName evidence="2">DUF58 domain-containing protein</fullName>
    </recommendedName>
</protein>
<dbReference type="RefSeq" id="WP_338689473.1">
    <property type="nucleotide sequence ID" value="NZ_AP024702.1"/>
</dbReference>